<keyword evidence="2 9" id="KW-0436">Ligase</keyword>
<comment type="cofactor">
    <cofactor evidence="1">
        <name>a divalent metal cation</name>
        <dbReference type="ChEBI" id="CHEBI:60240"/>
    </cofactor>
</comment>
<dbReference type="InterPro" id="IPR012310">
    <property type="entry name" value="DNA_ligase_ATP-dep_cent"/>
</dbReference>
<keyword evidence="3" id="KW-0235">DNA replication</keyword>
<evidence type="ECO:0000256" key="6">
    <source>
        <dbReference type="ARBA" id="ARBA00034003"/>
    </source>
</evidence>
<dbReference type="GO" id="GO:0003910">
    <property type="term" value="F:DNA ligase (ATP) activity"/>
    <property type="evidence" value="ECO:0007669"/>
    <property type="project" value="UniProtKB-EC"/>
</dbReference>
<evidence type="ECO:0000313" key="10">
    <source>
        <dbReference type="Proteomes" id="UP000003953"/>
    </source>
</evidence>
<accession>C5EXX1</accession>
<proteinExistence type="predicted"/>
<dbReference type="GO" id="GO:0006310">
    <property type="term" value="P:DNA recombination"/>
    <property type="evidence" value="ECO:0007669"/>
    <property type="project" value="InterPro"/>
</dbReference>
<feature type="domain" description="ATP-dependent DNA ligase family profile" evidence="7">
    <location>
        <begin position="36"/>
        <end position="193"/>
    </location>
</feature>
<evidence type="ECO:0000256" key="1">
    <source>
        <dbReference type="ARBA" id="ARBA00001968"/>
    </source>
</evidence>
<dbReference type="EMBL" id="DS990441">
    <property type="protein sequence ID" value="EEQ62741.1"/>
    <property type="molecule type" value="Genomic_DNA"/>
</dbReference>
<dbReference type="PANTHER" id="PTHR47810:SF1">
    <property type="entry name" value="DNA LIGASE B"/>
    <property type="match status" value="1"/>
</dbReference>
<dbReference type="Pfam" id="PF14743">
    <property type="entry name" value="DNA_ligase_OB_2"/>
    <property type="match status" value="1"/>
</dbReference>
<dbReference type="InterPro" id="IPR012340">
    <property type="entry name" value="NA-bd_OB-fold"/>
</dbReference>
<dbReference type="GO" id="GO:0006281">
    <property type="term" value="P:DNA repair"/>
    <property type="evidence" value="ECO:0007669"/>
    <property type="project" value="UniProtKB-KW"/>
</dbReference>
<evidence type="ECO:0000259" key="7">
    <source>
        <dbReference type="Pfam" id="PF01068"/>
    </source>
</evidence>
<evidence type="ECO:0000256" key="5">
    <source>
        <dbReference type="ARBA" id="ARBA00023204"/>
    </source>
</evidence>
<dbReference type="HOGENOM" id="CLU_021047_0_0_7"/>
<dbReference type="Proteomes" id="UP000003953">
    <property type="component" value="Unassembled WGS sequence"/>
</dbReference>
<keyword evidence="5" id="KW-0234">DNA repair</keyword>
<dbReference type="Gene3D" id="3.30.1490.70">
    <property type="match status" value="1"/>
</dbReference>
<dbReference type="SUPFAM" id="SSF50249">
    <property type="entry name" value="Nucleic acid-binding proteins"/>
    <property type="match status" value="1"/>
</dbReference>
<feature type="domain" description="DNA ligase OB-like" evidence="8">
    <location>
        <begin position="208"/>
        <end position="276"/>
    </location>
</feature>
<comment type="catalytic activity">
    <reaction evidence="6">
        <text>ATP + (deoxyribonucleotide)n-3'-hydroxyl + 5'-phospho-(deoxyribonucleotide)m = (deoxyribonucleotide)n+m + AMP + diphosphate.</text>
        <dbReference type="EC" id="6.5.1.1"/>
    </reaction>
</comment>
<dbReference type="Gene3D" id="3.30.470.30">
    <property type="entry name" value="DNA ligase/mRNA capping enzyme"/>
    <property type="match status" value="1"/>
</dbReference>
<dbReference type="PANTHER" id="PTHR47810">
    <property type="entry name" value="DNA LIGASE"/>
    <property type="match status" value="1"/>
</dbReference>
<dbReference type="InterPro" id="IPR029319">
    <property type="entry name" value="DNA_ligase_OB"/>
</dbReference>
<organism evidence="9 10">
    <name type="scientific">Helicobacter pullorum MIT 98-5489</name>
    <dbReference type="NCBI Taxonomy" id="537972"/>
    <lineage>
        <taxon>Bacteria</taxon>
        <taxon>Pseudomonadati</taxon>
        <taxon>Campylobacterota</taxon>
        <taxon>Epsilonproteobacteria</taxon>
        <taxon>Campylobacterales</taxon>
        <taxon>Helicobacteraceae</taxon>
        <taxon>Helicobacter</taxon>
    </lineage>
</organism>
<dbReference type="CDD" id="cd07896">
    <property type="entry name" value="Adenylation_kDNA_ligase_like"/>
    <property type="match status" value="1"/>
</dbReference>
<protein>
    <submittedName>
        <fullName evidence="9">ATP-dependent DNA ligase domain protein</fullName>
        <ecNumber evidence="9">6.5.1.1</ecNumber>
    </submittedName>
</protein>
<sequence>MIKFLFFFFSSFSLLFGGELLKFKDYSQESSLNFKNNTYLMSEKLDGIRGIWNGKTLNTRNNYPINPPKVWLKNFPPFSLDGELWLDYQSFEKISSIVRNSNSSLKEWQNITYNVFDAPNICQDCTLLERLDKLQKYLDKNPSPSIKIIPQIQIQNKQHLQSYFQEILNQNGEGIIIRKNDTPYGDSSNTYKYKPYMDSECEVVGYTQGKGKFEGMLGAIICQAKIQGVQKTFKIGSGFSTKERQSPPPLHSIITYKYNGLTKNNLPRFPTFLHIRYKEFQ</sequence>
<dbReference type="EC" id="6.5.1.1" evidence="9"/>
<evidence type="ECO:0000256" key="2">
    <source>
        <dbReference type="ARBA" id="ARBA00022598"/>
    </source>
</evidence>
<dbReference type="GO" id="GO:0005524">
    <property type="term" value="F:ATP binding"/>
    <property type="evidence" value="ECO:0007669"/>
    <property type="project" value="InterPro"/>
</dbReference>
<dbReference type="Gene3D" id="2.40.50.140">
    <property type="entry name" value="Nucleic acid-binding proteins"/>
    <property type="match status" value="1"/>
</dbReference>
<dbReference type="SUPFAM" id="SSF56091">
    <property type="entry name" value="DNA ligase/mRNA capping enzyme, catalytic domain"/>
    <property type="match status" value="1"/>
</dbReference>
<dbReference type="AlphaFoldDB" id="C5EXX1"/>
<gene>
    <name evidence="9" type="ORF">HPMG_00198</name>
</gene>
<evidence type="ECO:0000259" key="8">
    <source>
        <dbReference type="Pfam" id="PF14743"/>
    </source>
</evidence>
<evidence type="ECO:0000256" key="4">
    <source>
        <dbReference type="ARBA" id="ARBA00022763"/>
    </source>
</evidence>
<dbReference type="CDD" id="cd08041">
    <property type="entry name" value="OBF_kDNA_ligase_like"/>
    <property type="match status" value="1"/>
</dbReference>
<dbReference type="GO" id="GO:0006260">
    <property type="term" value="P:DNA replication"/>
    <property type="evidence" value="ECO:0007669"/>
    <property type="project" value="UniProtKB-KW"/>
</dbReference>
<dbReference type="InterPro" id="IPR050326">
    <property type="entry name" value="NAD_dep_DNA_ligaseB"/>
</dbReference>
<dbReference type="eggNOG" id="COG1793">
    <property type="taxonomic scope" value="Bacteria"/>
</dbReference>
<evidence type="ECO:0000313" key="9">
    <source>
        <dbReference type="EMBL" id="EEQ62741.1"/>
    </source>
</evidence>
<evidence type="ECO:0000256" key="3">
    <source>
        <dbReference type="ARBA" id="ARBA00022705"/>
    </source>
</evidence>
<dbReference type="NCBIfam" id="NF006592">
    <property type="entry name" value="PRK09125.1"/>
    <property type="match status" value="1"/>
</dbReference>
<reference evidence="10" key="1">
    <citation type="journal article" date="2014" name="Genome Announc.">
        <title>Draft genome sequences of six enterohepatic helicobacter species isolated from humans and one from rhesus macaques.</title>
        <authorList>
            <person name="Shen Z."/>
            <person name="Sheh A."/>
            <person name="Young S.K."/>
            <person name="Abouelliel A."/>
            <person name="Ward D.V."/>
            <person name="Earl A.M."/>
            <person name="Fox J.G."/>
        </authorList>
    </citation>
    <scope>NUCLEOTIDE SEQUENCE [LARGE SCALE GENOMIC DNA]</scope>
    <source>
        <strain evidence="10">MIT 98-5489</strain>
    </source>
</reference>
<dbReference type="Pfam" id="PF01068">
    <property type="entry name" value="DNA_ligase_A_M"/>
    <property type="match status" value="1"/>
</dbReference>
<name>C5EXX1_9HELI</name>
<keyword evidence="4" id="KW-0227">DNA damage</keyword>
<keyword evidence="10" id="KW-1185">Reference proteome</keyword>